<dbReference type="InterPro" id="IPR002028">
    <property type="entry name" value="Trp_synthase_suA"/>
</dbReference>
<evidence type="ECO:0000256" key="1">
    <source>
        <dbReference type="ARBA" id="ARBA00004733"/>
    </source>
</evidence>
<dbReference type="SUPFAM" id="SSF51366">
    <property type="entry name" value="Ribulose-phoshate binding barrel"/>
    <property type="match status" value="1"/>
</dbReference>
<name>A0ABU1EKV7_9CLOT</name>
<evidence type="ECO:0000256" key="4">
    <source>
        <dbReference type="ARBA" id="ARBA00022822"/>
    </source>
</evidence>
<comment type="subunit">
    <text evidence="2 8">Tetramer of two alpha and two beta chains.</text>
</comment>
<evidence type="ECO:0000256" key="6">
    <source>
        <dbReference type="ARBA" id="ARBA00023239"/>
    </source>
</evidence>
<keyword evidence="3 8" id="KW-0028">Amino-acid biosynthesis</keyword>
<dbReference type="Pfam" id="PF00290">
    <property type="entry name" value="Trp_syntA"/>
    <property type="match status" value="1"/>
</dbReference>
<dbReference type="NCBIfam" id="TIGR00262">
    <property type="entry name" value="trpA"/>
    <property type="match status" value="1"/>
</dbReference>
<dbReference type="CDD" id="cd04724">
    <property type="entry name" value="Tryptophan_synthase_alpha"/>
    <property type="match status" value="1"/>
</dbReference>
<dbReference type="InterPro" id="IPR013785">
    <property type="entry name" value="Aldolase_TIM"/>
</dbReference>
<comment type="catalytic activity">
    <reaction evidence="7 8">
        <text>(1S,2R)-1-C-(indol-3-yl)glycerol 3-phosphate + L-serine = D-glyceraldehyde 3-phosphate + L-tryptophan + H2O</text>
        <dbReference type="Rhea" id="RHEA:10532"/>
        <dbReference type="ChEBI" id="CHEBI:15377"/>
        <dbReference type="ChEBI" id="CHEBI:33384"/>
        <dbReference type="ChEBI" id="CHEBI:57912"/>
        <dbReference type="ChEBI" id="CHEBI:58866"/>
        <dbReference type="ChEBI" id="CHEBI:59776"/>
        <dbReference type="EC" id="4.2.1.20"/>
    </reaction>
</comment>
<evidence type="ECO:0000256" key="8">
    <source>
        <dbReference type="HAMAP-Rule" id="MF_00131"/>
    </source>
</evidence>
<evidence type="ECO:0000256" key="3">
    <source>
        <dbReference type="ARBA" id="ARBA00022605"/>
    </source>
</evidence>
<dbReference type="HAMAP" id="MF_00131">
    <property type="entry name" value="Trp_synth_alpha"/>
    <property type="match status" value="1"/>
</dbReference>
<evidence type="ECO:0000256" key="2">
    <source>
        <dbReference type="ARBA" id="ARBA00011270"/>
    </source>
</evidence>
<keyword evidence="11" id="KW-1185">Reference proteome</keyword>
<keyword evidence="6 8" id="KW-0456">Lyase</keyword>
<gene>
    <name evidence="8 10" type="primary">trpA</name>
    <name evidence="10" type="ORF">RGC78_14730</name>
</gene>
<reference evidence="10 11" key="1">
    <citation type="submission" date="2023-09" db="EMBL/GenBank/DDBJ databases">
        <authorList>
            <person name="Zhai L."/>
        </authorList>
    </citation>
    <scope>NUCLEOTIDE SEQUENCE [LARGE SCALE GENOMIC DNA]</scope>
    <source>
        <strain evidence="10 11">5 N-1</strain>
    </source>
</reference>
<comment type="function">
    <text evidence="8">The alpha subunit is responsible for the aldol cleavage of indoleglycerol phosphate to indole and glyceraldehyde 3-phosphate.</text>
</comment>
<dbReference type="InterPro" id="IPR018204">
    <property type="entry name" value="Trp_synthase_alpha_AS"/>
</dbReference>
<dbReference type="PANTHER" id="PTHR43406:SF1">
    <property type="entry name" value="TRYPTOPHAN SYNTHASE ALPHA CHAIN, CHLOROPLASTIC"/>
    <property type="match status" value="1"/>
</dbReference>
<proteinExistence type="inferred from homology"/>
<dbReference type="EMBL" id="JAVJAN010000052">
    <property type="protein sequence ID" value="MDR5588722.1"/>
    <property type="molecule type" value="Genomic_DNA"/>
</dbReference>
<evidence type="ECO:0000256" key="9">
    <source>
        <dbReference type="RuleBase" id="RU003662"/>
    </source>
</evidence>
<dbReference type="RefSeq" id="WP_309556889.1">
    <property type="nucleotide sequence ID" value="NZ_JAVJAN010000052.1"/>
</dbReference>
<evidence type="ECO:0000313" key="11">
    <source>
        <dbReference type="Proteomes" id="UP001256646"/>
    </source>
</evidence>
<accession>A0ABU1EKV7</accession>
<dbReference type="EC" id="4.2.1.20" evidence="8"/>
<evidence type="ECO:0000256" key="5">
    <source>
        <dbReference type="ARBA" id="ARBA00023141"/>
    </source>
</evidence>
<dbReference type="PANTHER" id="PTHR43406">
    <property type="entry name" value="TRYPTOPHAN SYNTHASE, ALPHA CHAIN"/>
    <property type="match status" value="1"/>
</dbReference>
<dbReference type="GO" id="GO:0004834">
    <property type="term" value="F:tryptophan synthase activity"/>
    <property type="evidence" value="ECO:0007669"/>
    <property type="project" value="UniProtKB-EC"/>
</dbReference>
<comment type="pathway">
    <text evidence="1 8">Amino-acid biosynthesis; L-tryptophan biosynthesis; L-tryptophan from chorismate: step 5/5.</text>
</comment>
<dbReference type="InterPro" id="IPR011060">
    <property type="entry name" value="RibuloseP-bd_barrel"/>
</dbReference>
<evidence type="ECO:0000256" key="7">
    <source>
        <dbReference type="ARBA" id="ARBA00049047"/>
    </source>
</evidence>
<sequence length="258" mass="29108">MNRIDLVFNKLKKINRKALIPFIANGDPNLEESIEIALKLEKCGADIIEIGIPFSDPLADGPVIQNSYVRALNSGIKVKDIFILGKKIREKSKIPLIIMVYYNLVHHYGIEKFLNDAKNSEFDGLIVPDIPLEERNELKEKCENNEIHLIPLVAPTSRERIEKITNNAKGFIYCVSSNGTTGERNNLSHDISNYLDTVRSNTDLPICLGFGISSIDVVNEVKEYCDGVIIGSAVVRRLNEDKDNAYEFVQEIRKQMDC</sequence>
<dbReference type="Gene3D" id="3.20.20.70">
    <property type="entry name" value="Aldolase class I"/>
    <property type="match status" value="1"/>
</dbReference>
<keyword evidence="4 8" id="KW-0822">Tryptophan biosynthesis</keyword>
<comment type="caution">
    <text evidence="10">The sequence shown here is derived from an EMBL/GenBank/DDBJ whole genome shotgun (WGS) entry which is preliminary data.</text>
</comment>
<feature type="active site" description="Proton acceptor" evidence="8">
    <location>
        <position position="49"/>
    </location>
</feature>
<dbReference type="PROSITE" id="PS00167">
    <property type="entry name" value="TRP_SYNTHASE_ALPHA"/>
    <property type="match status" value="1"/>
</dbReference>
<evidence type="ECO:0000313" key="10">
    <source>
        <dbReference type="EMBL" id="MDR5588722.1"/>
    </source>
</evidence>
<feature type="active site" description="Proton acceptor" evidence="8">
    <location>
        <position position="60"/>
    </location>
</feature>
<keyword evidence="5 8" id="KW-0057">Aromatic amino acid biosynthesis</keyword>
<comment type="similarity">
    <text evidence="8 9">Belongs to the TrpA family.</text>
</comment>
<organism evidence="10 11">
    <name type="scientific">Clostridium aquiflavi</name>
    <dbReference type="NCBI Taxonomy" id="3073603"/>
    <lineage>
        <taxon>Bacteria</taxon>
        <taxon>Bacillati</taxon>
        <taxon>Bacillota</taxon>
        <taxon>Clostridia</taxon>
        <taxon>Eubacteriales</taxon>
        <taxon>Clostridiaceae</taxon>
        <taxon>Clostridium</taxon>
    </lineage>
</organism>
<dbReference type="Proteomes" id="UP001256646">
    <property type="component" value="Unassembled WGS sequence"/>
</dbReference>
<protein>
    <recommendedName>
        <fullName evidence="8">Tryptophan synthase alpha chain</fullName>
        <ecNumber evidence="8">4.2.1.20</ecNumber>
    </recommendedName>
</protein>